<dbReference type="InterPro" id="IPR004638">
    <property type="entry name" value="EmrB-like"/>
</dbReference>
<accession>A0A8J2YGR2</accession>
<dbReference type="EMBL" id="BMIR01000005">
    <property type="protein sequence ID" value="GGE37307.1"/>
    <property type="molecule type" value="Genomic_DNA"/>
</dbReference>
<evidence type="ECO:0000313" key="9">
    <source>
        <dbReference type="EMBL" id="GGE37307.1"/>
    </source>
</evidence>
<feature type="transmembrane region" description="Helical" evidence="7">
    <location>
        <begin position="234"/>
        <end position="253"/>
    </location>
</feature>
<evidence type="ECO:0000256" key="3">
    <source>
        <dbReference type="ARBA" id="ARBA00022475"/>
    </source>
</evidence>
<evidence type="ECO:0000313" key="10">
    <source>
        <dbReference type="Proteomes" id="UP000628775"/>
    </source>
</evidence>
<dbReference type="GO" id="GO:0022857">
    <property type="term" value="F:transmembrane transporter activity"/>
    <property type="evidence" value="ECO:0007669"/>
    <property type="project" value="InterPro"/>
</dbReference>
<feature type="domain" description="Major facilitator superfamily (MFS) profile" evidence="8">
    <location>
        <begin position="18"/>
        <end position="512"/>
    </location>
</feature>
<reference evidence="9" key="2">
    <citation type="submission" date="2020-09" db="EMBL/GenBank/DDBJ databases">
        <authorList>
            <person name="Sun Q."/>
            <person name="Zhou Y."/>
        </authorList>
    </citation>
    <scope>NUCLEOTIDE SEQUENCE</scope>
    <source>
        <strain evidence="9">CGMCC 1.15371</strain>
    </source>
</reference>
<evidence type="ECO:0000256" key="6">
    <source>
        <dbReference type="ARBA" id="ARBA00023136"/>
    </source>
</evidence>
<keyword evidence="4 7" id="KW-0812">Transmembrane</keyword>
<organism evidence="9 10">
    <name type="scientific">Pullulanibacillus camelliae</name>
    <dbReference type="NCBI Taxonomy" id="1707096"/>
    <lineage>
        <taxon>Bacteria</taxon>
        <taxon>Bacillati</taxon>
        <taxon>Bacillota</taxon>
        <taxon>Bacilli</taxon>
        <taxon>Bacillales</taxon>
        <taxon>Sporolactobacillaceae</taxon>
        <taxon>Pullulanibacillus</taxon>
    </lineage>
</organism>
<sequence length="532" mass="57661">MSSSQTVSGEKHFNPVPIVAVMIAGAFVAILNQTLMNVALPKIMTDLDINASTGQWLTTAFMLVNGVLIPVTAFLMQRFTTRQLYITAMFLFSLGTLVCALAQGFDTLIIGRVIQAAGAGILMPLLTNTILTIFPVEKRGSAMGVIGVAMIFAPAIGPTLSGWIVQNYDWHVLFWIILPIGVIDIILSIFILKNVGERTFPKIDILSIILSTIGFGGLLYGFSTAGTPDKGWGSGEVIGSLILGGVFLLLFIWRQFASKTPMLEFRVFKYWMFTLSTIVNMIVTMAMFAAMIIVPLYLQDIRGFTPLKSGLLLLPGAILMGIMSPITGWIFDKIGPKWLAVVGLAITTITTYQFSNLTDHLSYMTLILLYSARMFGMSMLMMPIMTAGLNALPQKFNAHGTAMVNTIRQISGSIGTAILVTVMTNHTVSHAKDMLQTSGIQPKILGLISTIKNTANIPKVLAEHGVDTKTIASIGHIQSEAYIKGMNDAFVVATILSLIAFVLAFFLKKTKPVDEEGPKEEGKTAKVPAGDH</sequence>
<feature type="transmembrane region" description="Helical" evidence="7">
    <location>
        <begin position="310"/>
        <end position="331"/>
    </location>
</feature>
<evidence type="ECO:0000256" key="4">
    <source>
        <dbReference type="ARBA" id="ARBA00022692"/>
    </source>
</evidence>
<feature type="transmembrane region" description="Helical" evidence="7">
    <location>
        <begin position="12"/>
        <end position="36"/>
    </location>
</feature>
<feature type="transmembrane region" description="Helical" evidence="7">
    <location>
        <begin position="56"/>
        <end position="76"/>
    </location>
</feature>
<dbReference type="NCBIfam" id="TIGR00711">
    <property type="entry name" value="efflux_EmrB"/>
    <property type="match status" value="1"/>
</dbReference>
<evidence type="ECO:0000256" key="2">
    <source>
        <dbReference type="ARBA" id="ARBA00022448"/>
    </source>
</evidence>
<dbReference type="GO" id="GO:0005886">
    <property type="term" value="C:plasma membrane"/>
    <property type="evidence" value="ECO:0007669"/>
    <property type="project" value="UniProtKB-SubCell"/>
</dbReference>
<dbReference type="AlphaFoldDB" id="A0A8J2YGR2"/>
<evidence type="ECO:0000256" key="7">
    <source>
        <dbReference type="SAM" id="Phobius"/>
    </source>
</evidence>
<dbReference type="InterPro" id="IPR011701">
    <property type="entry name" value="MFS"/>
</dbReference>
<keyword evidence="2" id="KW-0813">Transport</keyword>
<feature type="transmembrane region" description="Helical" evidence="7">
    <location>
        <begin position="367"/>
        <end position="389"/>
    </location>
</feature>
<proteinExistence type="predicted"/>
<keyword evidence="6 7" id="KW-0472">Membrane</keyword>
<dbReference type="InterPro" id="IPR036259">
    <property type="entry name" value="MFS_trans_sf"/>
</dbReference>
<evidence type="ECO:0000256" key="5">
    <source>
        <dbReference type="ARBA" id="ARBA00022989"/>
    </source>
</evidence>
<protein>
    <submittedName>
        <fullName evidence="9">Putative MFS-type transporter YhcA</fullName>
    </submittedName>
</protein>
<keyword evidence="10" id="KW-1185">Reference proteome</keyword>
<dbReference type="InterPro" id="IPR020846">
    <property type="entry name" value="MFS_dom"/>
</dbReference>
<feature type="transmembrane region" description="Helical" evidence="7">
    <location>
        <begin position="172"/>
        <end position="191"/>
    </location>
</feature>
<keyword evidence="3" id="KW-1003">Cell membrane</keyword>
<feature type="transmembrane region" description="Helical" evidence="7">
    <location>
        <begin position="109"/>
        <end position="131"/>
    </location>
</feature>
<gene>
    <name evidence="9" type="primary">yhcA</name>
    <name evidence="9" type="ORF">GCM10011391_15260</name>
</gene>
<dbReference type="PRINTS" id="PR01036">
    <property type="entry name" value="TCRTETB"/>
</dbReference>
<feature type="transmembrane region" description="Helical" evidence="7">
    <location>
        <begin position="83"/>
        <end position="103"/>
    </location>
</feature>
<reference evidence="9" key="1">
    <citation type="journal article" date="2014" name="Int. J. Syst. Evol. Microbiol.">
        <title>Complete genome sequence of Corynebacterium casei LMG S-19264T (=DSM 44701T), isolated from a smear-ripened cheese.</title>
        <authorList>
            <consortium name="US DOE Joint Genome Institute (JGI-PGF)"/>
            <person name="Walter F."/>
            <person name="Albersmeier A."/>
            <person name="Kalinowski J."/>
            <person name="Ruckert C."/>
        </authorList>
    </citation>
    <scope>NUCLEOTIDE SEQUENCE</scope>
    <source>
        <strain evidence="9">CGMCC 1.15371</strain>
    </source>
</reference>
<dbReference type="Proteomes" id="UP000628775">
    <property type="component" value="Unassembled WGS sequence"/>
</dbReference>
<evidence type="ECO:0000259" key="8">
    <source>
        <dbReference type="PROSITE" id="PS50850"/>
    </source>
</evidence>
<comment type="caution">
    <text evidence="9">The sequence shown here is derived from an EMBL/GenBank/DDBJ whole genome shotgun (WGS) entry which is preliminary data.</text>
</comment>
<dbReference type="Pfam" id="PF07690">
    <property type="entry name" value="MFS_1"/>
    <property type="match status" value="1"/>
</dbReference>
<feature type="transmembrane region" description="Helical" evidence="7">
    <location>
        <begin position="203"/>
        <end position="222"/>
    </location>
</feature>
<keyword evidence="5 7" id="KW-1133">Transmembrane helix</keyword>
<name>A0A8J2YGR2_9BACL</name>
<comment type="subcellular location">
    <subcellularLocation>
        <location evidence="1">Cell membrane</location>
        <topology evidence="1">Multi-pass membrane protein</topology>
    </subcellularLocation>
</comment>
<evidence type="ECO:0000256" key="1">
    <source>
        <dbReference type="ARBA" id="ARBA00004651"/>
    </source>
</evidence>
<feature type="transmembrane region" description="Helical" evidence="7">
    <location>
        <begin position="338"/>
        <end position="355"/>
    </location>
</feature>
<dbReference type="PANTHER" id="PTHR42718:SF24">
    <property type="entry name" value="MAJOR FACILITATOR SUPERFAMILY (MFS) PROFILE DOMAIN-CONTAINING PROTEIN"/>
    <property type="match status" value="1"/>
</dbReference>
<feature type="transmembrane region" description="Helical" evidence="7">
    <location>
        <begin position="489"/>
        <end position="507"/>
    </location>
</feature>
<feature type="transmembrane region" description="Helical" evidence="7">
    <location>
        <begin position="143"/>
        <end position="166"/>
    </location>
</feature>
<dbReference type="Gene3D" id="1.20.1250.20">
    <property type="entry name" value="MFS general substrate transporter like domains"/>
    <property type="match status" value="1"/>
</dbReference>
<feature type="transmembrane region" description="Helical" evidence="7">
    <location>
        <begin position="273"/>
        <end position="298"/>
    </location>
</feature>
<dbReference type="RefSeq" id="WP_188691605.1">
    <property type="nucleotide sequence ID" value="NZ_BMIR01000005.1"/>
</dbReference>
<dbReference type="CDD" id="cd17503">
    <property type="entry name" value="MFS_LmrB_MDR_like"/>
    <property type="match status" value="1"/>
</dbReference>
<dbReference type="SUPFAM" id="SSF103473">
    <property type="entry name" value="MFS general substrate transporter"/>
    <property type="match status" value="1"/>
</dbReference>
<dbReference type="Gene3D" id="1.20.1720.10">
    <property type="entry name" value="Multidrug resistance protein D"/>
    <property type="match status" value="1"/>
</dbReference>
<dbReference type="PROSITE" id="PS50850">
    <property type="entry name" value="MFS"/>
    <property type="match status" value="1"/>
</dbReference>
<dbReference type="PANTHER" id="PTHR42718">
    <property type="entry name" value="MAJOR FACILITATOR SUPERFAMILY MULTIDRUG TRANSPORTER MFSC"/>
    <property type="match status" value="1"/>
</dbReference>